<protein>
    <submittedName>
        <fullName evidence="3">Uncharacterized protein LOC104783673</fullName>
    </submittedName>
</protein>
<dbReference type="InterPro" id="IPR021109">
    <property type="entry name" value="Peptidase_aspartic_dom_sf"/>
</dbReference>
<evidence type="ECO:0000313" key="2">
    <source>
        <dbReference type="Proteomes" id="UP000694864"/>
    </source>
</evidence>
<reference evidence="2" key="1">
    <citation type="journal article" date="2014" name="Nat. Commun.">
        <title>The emerging biofuel crop Camelina sativa retains a highly undifferentiated hexaploid genome structure.</title>
        <authorList>
            <person name="Kagale S."/>
            <person name="Koh C."/>
            <person name="Nixon J."/>
            <person name="Bollina V."/>
            <person name="Clarke W.E."/>
            <person name="Tuteja R."/>
            <person name="Spillane C."/>
            <person name="Robinson S.J."/>
            <person name="Links M.G."/>
            <person name="Clarke C."/>
            <person name="Higgins E.E."/>
            <person name="Huebert T."/>
            <person name="Sharpe A.G."/>
            <person name="Parkin I.A."/>
        </authorList>
    </citation>
    <scope>NUCLEOTIDE SEQUENCE [LARGE SCALE GENOMIC DNA]</scope>
    <source>
        <strain evidence="2">cv. DH55</strain>
    </source>
</reference>
<dbReference type="Gene3D" id="2.40.70.10">
    <property type="entry name" value="Acid Proteases"/>
    <property type="match status" value="1"/>
</dbReference>
<reference evidence="3" key="2">
    <citation type="submission" date="2025-08" db="UniProtKB">
        <authorList>
            <consortium name="RefSeq"/>
        </authorList>
    </citation>
    <scope>IDENTIFICATION</scope>
    <source>
        <tissue evidence="3">Leaf</tissue>
    </source>
</reference>
<dbReference type="CDD" id="cd00303">
    <property type="entry name" value="retropepsin_like"/>
    <property type="match status" value="1"/>
</dbReference>
<dbReference type="GeneID" id="104783673"/>
<dbReference type="PANTHER" id="PTHR33067:SF31">
    <property type="entry name" value="RNA-DIRECTED DNA POLYMERASE"/>
    <property type="match status" value="1"/>
</dbReference>
<feature type="region of interest" description="Disordered" evidence="1">
    <location>
        <begin position="1"/>
        <end position="105"/>
    </location>
</feature>
<sequence length="271" mass="30423">MGKNKDKLEHVPDGAIKLEEQSHGVYKRDRFTEWPTITPENSNDLDGEDLGEPTTSAEPPSHSPGQPDHTTRIGDRVDPPVTLPPVDKPGREKQKERRFIPPPYKPPLSFPGRFLKELLEKYKALFEKQMQELELRMPLMDAFTLIPPYQNFLKDAVMERIKQVQGMFILNHECSAIIQRTAAPKKLSDAGSFTLPCSIGPLKFGRCLCDLGASVSLMPLTVTKHLEFEKYKPTNIQLVLADRTTRLPSGVLEDLPVNVGSVDVPTDFVVL</sequence>
<evidence type="ECO:0000256" key="1">
    <source>
        <dbReference type="SAM" id="MobiDB-lite"/>
    </source>
</evidence>
<dbReference type="PANTHER" id="PTHR33067">
    <property type="entry name" value="RNA-DIRECTED DNA POLYMERASE-RELATED"/>
    <property type="match status" value="1"/>
</dbReference>
<feature type="compositionally biased region" description="Basic and acidic residues" evidence="1">
    <location>
        <begin position="69"/>
        <end position="78"/>
    </location>
</feature>
<accession>A0ABM0YWW5</accession>
<feature type="compositionally biased region" description="Basic and acidic residues" evidence="1">
    <location>
        <begin position="88"/>
        <end position="99"/>
    </location>
</feature>
<dbReference type="RefSeq" id="XP_010507101.1">
    <property type="nucleotide sequence ID" value="XM_010508799.1"/>
</dbReference>
<dbReference type="Proteomes" id="UP000694864">
    <property type="component" value="Chromosome 4"/>
</dbReference>
<feature type="compositionally biased region" description="Basic and acidic residues" evidence="1">
    <location>
        <begin position="1"/>
        <end position="32"/>
    </location>
</feature>
<name>A0ABM0YWW5_CAMSA</name>
<evidence type="ECO:0000313" key="3">
    <source>
        <dbReference type="RefSeq" id="XP_010507101.1"/>
    </source>
</evidence>
<proteinExistence type="predicted"/>
<gene>
    <name evidence="3" type="primary">LOC104783673</name>
</gene>
<keyword evidence="2" id="KW-1185">Reference proteome</keyword>
<organism evidence="2 3">
    <name type="scientific">Camelina sativa</name>
    <name type="common">False flax</name>
    <name type="synonym">Myagrum sativum</name>
    <dbReference type="NCBI Taxonomy" id="90675"/>
    <lineage>
        <taxon>Eukaryota</taxon>
        <taxon>Viridiplantae</taxon>
        <taxon>Streptophyta</taxon>
        <taxon>Embryophyta</taxon>
        <taxon>Tracheophyta</taxon>
        <taxon>Spermatophyta</taxon>
        <taxon>Magnoliopsida</taxon>
        <taxon>eudicotyledons</taxon>
        <taxon>Gunneridae</taxon>
        <taxon>Pentapetalae</taxon>
        <taxon>rosids</taxon>
        <taxon>malvids</taxon>
        <taxon>Brassicales</taxon>
        <taxon>Brassicaceae</taxon>
        <taxon>Camelineae</taxon>
        <taxon>Camelina</taxon>
    </lineage>
</organism>